<dbReference type="CDD" id="cd06222">
    <property type="entry name" value="RNase_H_like"/>
    <property type="match status" value="1"/>
</dbReference>
<dbReference type="Pfam" id="PF13456">
    <property type="entry name" value="RVT_3"/>
    <property type="match status" value="1"/>
</dbReference>
<feature type="domain" description="RNase H type-1" evidence="1">
    <location>
        <begin position="13"/>
        <end position="98"/>
    </location>
</feature>
<name>A0A7C9CIR9_OPUST</name>
<dbReference type="GO" id="GO:0004523">
    <property type="term" value="F:RNA-DNA hybrid ribonuclease activity"/>
    <property type="evidence" value="ECO:0007669"/>
    <property type="project" value="InterPro"/>
</dbReference>
<proteinExistence type="predicted"/>
<dbReference type="InterPro" id="IPR002156">
    <property type="entry name" value="RNaseH_domain"/>
</dbReference>
<protein>
    <recommendedName>
        <fullName evidence="1">RNase H type-1 domain-containing protein</fullName>
    </recommendedName>
</protein>
<dbReference type="InterPro" id="IPR012337">
    <property type="entry name" value="RNaseH-like_sf"/>
</dbReference>
<dbReference type="AlphaFoldDB" id="A0A7C9CIR9"/>
<accession>A0A7C9CIR9</accession>
<dbReference type="EMBL" id="GISG01023073">
    <property type="protein sequence ID" value="MBA4618980.1"/>
    <property type="molecule type" value="Transcribed_RNA"/>
</dbReference>
<organism evidence="2">
    <name type="scientific">Opuntia streptacantha</name>
    <name type="common">Prickly pear cactus</name>
    <name type="synonym">Opuntia cardona</name>
    <dbReference type="NCBI Taxonomy" id="393608"/>
    <lineage>
        <taxon>Eukaryota</taxon>
        <taxon>Viridiplantae</taxon>
        <taxon>Streptophyta</taxon>
        <taxon>Embryophyta</taxon>
        <taxon>Tracheophyta</taxon>
        <taxon>Spermatophyta</taxon>
        <taxon>Magnoliopsida</taxon>
        <taxon>eudicotyledons</taxon>
        <taxon>Gunneridae</taxon>
        <taxon>Pentapetalae</taxon>
        <taxon>Caryophyllales</taxon>
        <taxon>Cactineae</taxon>
        <taxon>Cactaceae</taxon>
        <taxon>Opuntioideae</taxon>
        <taxon>Opuntia</taxon>
    </lineage>
</organism>
<evidence type="ECO:0000259" key="1">
    <source>
        <dbReference type="Pfam" id="PF13456"/>
    </source>
</evidence>
<dbReference type="Gene3D" id="3.30.420.10">
    <property type="entry name" value="Ribonuclease H-like superfamily/Ribonuclease H"/>
    <property type="match status" value="1"/>
</dbReference>
<reference evidence="2" key="2">
    <citation type="submission" date="2020-07" db="EMBL/GenBank/DDBJ databases">
        <authorList>
            <person name="Vera ALvarez R."/>
            <person name="Arias-Moreno D.M."/>
            <person name="Jimenez-Jacinto V."/>
            <person name="Jimenez-Bremont J.F."/>
            <person name="Swaminathan K."/>
            <person name="Moose S.P."/>
            <person name="Guerrero-Gonzalez M.L."/>
            <person name="Marino-Ramirez L."/>
            <person name="Landsman D."/>
            <person name="Rodriguez-Kessler M."/>
            <person name="Delgado-Sanchez P."/>
        </authorList>
    </citation>
    <scope>NUCLEOTIDE SEQUENCE</scope>
    <source>
        <tissue evidence="2">Cladode</tissue>
    </source>
</reference>
<sequence length="135" mass="14836">MGQLLKLGACCYGSASILVAEARAMKDGIAMAIQEGFHHIIVEGDNKMVIQAAQGIITIPWRIQVIIDDISSWRSIGIHFTFHHILREANRAADWLAHCGHNTNHTLLSDTCFSPDLQVILCDDVVGQSFVRKGA</sequence>
<reference evidence="2" key="1">
    <citation type="journal article" date="2013" name="J. Plant Res.">
        <title>Effect of fungi and light on seed germination of three Opuntia species from semiarid lands of central Mexico.</title>
        <authorList>
            <person name="Delgado-Sanchez P."/>
            <person name="Jimenez-Bremont J.F."/>
            <person name="Guerrero-Gonzalez Mde L."/>
            <person name="Flores J."/>
        </authorList>
    </citation>
    <scope>NUCLEOTIDE SEQUENCE</scope>
    <source>
        <tissue evidence="2">Cladode</tissue>
    </source>
</reference>
<dbReference type="InterPro" id="IPR053151">
    <property type="entry name" value="RNase_H-like"/>
</dbReference>
<dbReference type="InterPro" id="IPR036397">
    <property type="entry name" value="RNaseH_sf"/>
</dbReference>
<dbReference type="InterPro" id="IPR044730">
    <property type="entry name" value="RNase_H-like_dom_plant"/>
</dbReference>
<dbReference type="PANTHER" id="PTHR47723:SF23">
    <property type="entry name" value="REVERSE TRANSCRIPTASE-LIKE PROTEIN"/>
    <property type="match status" value="1"/>
</dbReference>
<dbReference type="SUPFAM" id="SSF53098">
    <property type="entry name" value="Ribonuclease H-like"/>
    <property type="match status" value="1"/>
</dbReference>
<evidence type="ECO:0000313" key="2">
    <source>
        <dbReference type="EMBL" id="MBA4618980.1"/>
    </source>
</evidence>
<dbReference type="GO" id="GO:0003676">
    <property type="term" value="F:nucleic acid binding"/>
    <property type="evidence" value="ECO:0007669"/>
    <property type="project" value="InterPro"/>
</dbReference>
<dbReference type="PANTHER" id="PTHR47723">
    <property type="entry name" value="OS05G0353850 PROTEIN"/>
    <property type="match status" value="1"/>
</dbReference>